<evidence type="ECO:0000256" key="1">
    <source>
        <dbReference type="ARBA" id="ARBA00000370"/>
    </source>
</evidence>
<dbReference type="InterPro" id="IPR036646">
    <property type="entry name" value="PGAM_B_sf"/>
</dbReference>
<comment type="pathway">
    <text evidence="3">Carbohydrate degradation; glycolysis; pyruvate from D-glyceraldehyde 3-phosphate: step 3/5.</text>
</comment>
<comment type="catalytic activity">
    <reaction evidence="1">
        <text>(2R)-2-phosphoglycerate = (2R)-3-phosphoglycerate</text>
        <dbReference type="Rhea" id="RHEA:15901"/>
        <dbReference type="ChEBI" id="CHEBI:58272"/>
        <dbReference type="ChEBI" id="CHEBI:58289"/>
        <dbReference type="EC" id="5.4.2.12"/>
    </reaction>
</comment>
<protein>
    <recommendedName>
        <fullName evidence="5">phosphoglycerate mutase (2,3-diphosphoglycerate-independent)</fullName>
        <ecNumber evidence="5">5.4.2.12</ecNumber>
    </recommendedName>
</protein>
<evidence type="ECO:0000313" key="11">
    <source>
        <dbReference type="EMBL" id="CAD1821758.1"/>
    </source>
</evidence>
<dbReference type="AlphaFoldDB" id="A0A6V7NTD6"/>
<evidence type="ECO:0000256" key="9">
    <source>
        <dbReference type="ARBA" id="ARBA00023235"/>
    </source>
</evidence>
<evidence type="ECO:0000256" key="4">
    <source>
        <dbReference type="ARBA" id="ARBA00008819"/>
    </source>
</evidence>
<dbReference type="UniPathway" id="UPA00109">
    <property type="reaction ID" value="UER00186"/>
</dbReference>
<keyword evidence="7" id="KW-0324">Glycolysis</keyword>
<organism evidence="11">
    <name type="scientific">Ananas comosus var. bracteatus</name>
    <name type="common">red pineapple</name>
    <dbReference type="NCBI Taxonomy" id="296719"/>
    <lineage>
        <taxon>Eukaryota</taxon>
        <taxon>Viridiplantae</taxon>
        <taxon>Streptophyta</taxon>
        <taxon>Embryophyta</taxon>
        <taxon>Tracheophyta</taxon>
        <taxon>Spermatophyta</taxon>
        <taxon>Magnoliopsida</taxon>
        <taxon>Liliopsida</taxon>
        <taxon>Poales</taxon>
        <taxon>Bromeliaceae</taxon>
        <taxon>Bromelioideae</taxon>
        <taxon>Ananas</taxon>
    </lineage>
</organism>
<dbReference type="EC" id="5.4.2.12" evidence="5"/>
<dbReference type="GO" id="GO:0006007">
    <property type="term" value="P:glucose catabolic process"/>
    <property type="evidence" value="ECO:0007669"/>
    <property type="project" value="InterPro"/>
</dbReference>
<name>A0A6V7NTD6_ANACO</name>
<comment type="cofactor">
    <cofactor evidence="2">
        <name>Mn(2+)</name>
        <dbReference type="ChEBI" id="CHEBI:29035"/>
    </cofactor>
</comment>
<dbReference type="GO" id="GO:0004619">
    <property type="term" value="F:phosphoglycerate mutase activity"/>
    <property type="evidence" value="ECO:0007669"/>
    <property type="project" value="UniProtKB-EC"/>
</dbReference>
<dbReference type="InterPro" id="IPR005995">
    <property type="entry name" value="Pgm_bpd_ind"/>
</dbReference>
<accession>A0A6V7NTD6</accession>
<dbReference type="Pfam" id="PF06415">
    <property type="entry name" value="iPGM_N"/>
    <property type="match status" value="1"/>
</dbReference>
<dbReference type="PANTHER" id="PTHR31637:SF0">
    <property type="entry name" value="2,3-BISPHOSPHOGLYCERATE-INDEPENDENT PHOSPHOGLYCERATE MUTASE"/>
    <property type="match status" value="1"/>
</dbReference>
<dbReference type="EMBL" id="LR862141">
    <property type="protein sequence ID" value="CAD1821758.1"/>
    <property type="molecule type" value="Genomic_DNA"/>
</dbReference>
<dbReference type="GO" id="GO:0005737">
    <property type="term" value="C:cytoplasm"/>
    <property type="evidence" value="ECO:0007669"/>
    <property type="project" value="InterPro"/>
</dbReference>
<evidence type="ECO:0000256" key="3">
    <source>
        <dbReference type="ARBA" id="ARBA00004798"/>
    </source>
</evidence>
<keyword evidence="9" id="KW-0413">Isomerase</keyword>
<feature type="domain" description="BPG-independent PGAM N-terminal" evidence="10">
    <location>
        <begin position="3"/>
        <end position="72"/>
    </location>
</feature>
<evidence type="ECO:0000256" key="6">
    <source>
        <dbReference type="ARBA" id="ARBA00022723"/>
    </source>
</evidence>
<evidence type="ECO:0000256" key="2">
    <source>
        <dbReference type="ARBA" id="ARBA00001936"/>
    </source>
</evidence>
<evidence type="ECO:0000259" key="10">
    <source>
        <dbReference type="Pfam" id="PF06415"/>
    </source>
</evidence>
<proteinExistence type="inferred from homology"/>
<dbReference type="SUPFAM" id="SSF64158">
    <property type="entry name" value="2,3-Bisphosphoglycerate-independent phosphoglycerate mutase, substrate-binding domain"/>
    <property type="match status" value="1"/>
</dbReference>
<keyword evidence="8" id="KW-0464">Manganese</keyword>
<dbReference type="Gene3D" id="3.40.1450.10">
    <property type="entry name" value="BPG-independent phosphoglycerate mutase, domain B"/>
    <property type="match status" value="1"/>
</dbReference>
<keyword evidence="6" id="KW-0479">Metal-binding</keyword>
<comment type="similarity">
    <text evidence="4">Belongs to the BPG-independent phosphoglycerate mutase family.</text>
</comment>
<dbReference type="InterPro" id="IPR011258">
    <property type="entry name" value="BPG-indep_PGM_N"/>
</dbReference>
<evidence type="ECO:0000256" key="5">
    <source>
        <dbReference type="ARBA" id="ARBA00012026"/>
    </source>
</evidence>
<sequence>MMFLKGACEHGAKRIHVHIIIDGRDCLDGTSVDFVEMLENDLAMLREKGVDVRIASGGGRMYVTMGRYETYNAGADDSEMRLGCRRTFFRHPRCLTSKLYGNATFVDERHRHGYEVLPGLIINLSGFPKWHNGA</sequence>
<evidence type="ECO:0000256" key="8">
    <source>
        <dbReference type="ARBA" id="ARBA00023211"/>
    </source>
</evidence>
<evidence type="ECO:0000256" key="7">
    <source>
        <dbReference type="ARBA" id="ARBA00023152"/>
    </source>
</evidence>
<dbReference type="GO" id="GO:0030145">
    <property type="term" value="F:manganese ion binding"/>
    <property type="evidence" value="ECO:0007669"/>
    <property type="project" value="InterPro"/>
</dbReference>
<gene>
    <name evidence="11" type="ORF">CB5_LOCUS4969</name>
</gene>
<dbReference type="GO" id="GO:0006096">
    <property type="term" value="P:glycolytic process"/>
    <property type="evidence" value="ECO:0007669"/>
    <property type="project" value="UniProtKB-UniPathway"/>
</dbReference>
<reference evidence="11" key="1">
    <citation type="submission" date="2020-07" db="EMBL/GenBank/DDBJ databases">
        <authorList>
            <person name="Lin J."/>
        </authorList>
    </citation>
    <scope>NUCLEOTIDE SEQUENCE</scope>
</reference>
<dbReference type="PANTHER" id="PTHR31637">
    <property type="entry name" value="2,3-BISPHOSPHOGLYCERATE-INDEPENDENT PHOSPHOGLYCERATE MUTASE"/>
    <property type="match status" value="1"/>
</dbReference>